<evidence type="ECO:0000313" key="4">
    <source>
        <dbReference type="EMBL" id="PZM07614.1"/>
    </source>
</evidence>
<feature type="domain" description="Outer membrane protein beta-barrel" evidence="3">
    <location>
        <begin position="68"/>
        <end position="240"/>
    </location>
</feature>
<sequence>MIRLNASAVAIAMVAGMPGIASAADTAPEIKVPEVSVKDAEGWYVRGDVGYAVKSNHRDTRVRSYDPANGDYSSSNFDSSRFDGNDFSGGLGVGYQFNDLIRADITGDLFGGDFDGKFSSTAPCAGGTGGTGCSSKTSSSFRAGSLMVNGYVDLGTLAGFTPYVGAGIGATRVNWDNVNATSSCVDGAIGCGGAGSTSARYPGESDWRMTYALMAGVSYDITPNMKFDLGYRYSHVAGGDMFGYSSADSSAGASGTMGRDGAINRHEIRVGLRVATW</sequence>
<organism evidence="4 5">
    <name type="scientific">Rhizobium tubonense</name>
    <dbReference type="NCBI Taxonomy" id="484088"/>
    <lineage>
        <taxon>Bacteria</taxon>
        <taxon>Pseudomonadati</taxon>
        <taxon>Pseudomonadota</taxon>
        <taxon>Alphaproteobacteria</taxon>
        <taxon>Hyphomicrobiales</taxon>
        <taxon>Rhizobiaceae</taxon>
        <taxon>Rhizobium/Agrobacterium group</taxon>
        <taxon>Rhizobium</taxon>
    </lineage>
</organism>
<feature type="signal peptide" evidence="2">
    <location>
        <begin position="1"/>
        <end position="23"/>
    </location>
</feature>
<feature type="chain" id="PRO_5016051573" evidence="2">
    <location>
        <begin position="24"/>
        <end position="277"/>
    </location>
</feature>
<comment type="caution">
    <text evidence="4">The sequence shown here is derived from an EMBL/GenBank/DDBJ whole genome shotgun (WGS) entry which is preliminary data.</text>
</comment>
<evidence type="ECO:0000256" key="1">
    <source>
        <dbReference type="ARBA" id="ARBA00022729"/>
    </source>
</evidence>
<dbReference type="RefSeq" id="WP_111164274.1">
    <property type="nucleotide sequence ID" value="NZ_PCDP01000082.1"/>
</dbReference>
<proteinExistence type="predicted"/>
<keyword evidence="1 2" id="KW-0732">Signal</keyword>
<dbReference type="EMBL" id="PCDP01000082">
    <property type="protein sequence ID" value="PZM07614.1"/>
    <property type="molecule type" value="Genomic_DNA"/>
</dbReference>
<evidence type="ECO:0000259" key="3">
    <source>
        <dbReference type="Pfam" id="PF13505"/>
    </source>
</evidence>
<keyword evidence="5" id="KW-1185">Reference proteome</keyword>
<protein>
    <submittedName>
        <fullName evidence="4">Heat resistant agglutinin 1 protein</fullName>
    </submittedName>
</protein>
<dbReference type="InterPro" id="IPR027385">
    <property type="entry name" value="Beta-barrel_OMP"/>
</dbReference>
<dbReference type="Proteomes" id="UP000248925">
    <property type="component" value="Unassembled WGS sequence"/>
</dbReference>
<dbReference type="InterPro" id="IPR011250">
    <property type="entry name" value="OMP/PagP_B-barrel"/>
</dbReference>
<dbReference type="Pfam" id="PF13505">
    <property type="entry name" value="OMP_b-brl"/>
    <property type="match status" value="1"/>
</dbReference>
<accession>A0A2W4CQ81</accession>
<dbReference type="SUPFAM" id="SSF56925">
    <property type="entry name" value="OMPA-like"/>
    <property type="match status" value="1"/>
</dbReference>
<reference evidence="4 5" key="1">
    <citation type="journal article" date="2018" name="Sci. Rep.">
        <title>Rhizobium tumorigenes sp. nov., a novel plant tumorigenic bacterium isolated from cane gall tumors on thornless blackberry.</title>
        <authorList>
            <person name="Kuzmanovi N."/>
            <person name="Smalla K."/>
            <person name="Gronow S."/>
            <person name="PuBawska J."/>
        </authorList>
    </citation>
    <scope>NUCLEOTIDE SEQUENCE [LARGE SCALE GENOMIC DNA]</scope>
    <source>
        <strain evidence="4 5">CCBAU 85046</strain>
    </source>
</reference>
<evidence type="ECO:0000256" key="2">
    <source>
        <dbReference type="SAM" id="SignalP"/>
    </source>
</evidence>
<dbReference type="Gene3D" id="2.40.160.20">
    <property type="match status" value="1"/>
</dbReference>
<dbReference type="OrthoDB" id="5643626at2"/>
<gene>
    <name evidence="4" type="ORF">CPY51_31310</name>
</gene>
<evidence type="ECO:0000313" key="5">
    <source>
        <dbReference type="Proteomes" id="UP000248925"/>
    </source>
</evidence>
<dbReference type="AlphaFoldDB" id="A0A2W4CQ81"/>
<name>A0A2W4CQ81_9HYPH</name>